<evidence type="ECO:0000256" key="4">
    <source>
        <dbReference type="ARBA" id="ARBA00022679"/>
    </source>
</evidence>
<proteinExistence type="inferred from homology"/>
<evidence type="ECO:0000259" key="10">
    <source>
        <dbReference type="PROSITE" id="PS50172"/>
    </source>
</evidence>
<dbReference type="Pfam" id="PF10391">
    <property type="entry name" value="DNA_pol_lambd_f"/>
    <property type="match status" value="1"/>
</dbReference>
<evidence type="ECO:0000256" key="3">
    <source>
        <dbReference type="ARBA" id="ARBA00022634"/>
    </source>
</evidence>
<evidence type="ECO:0000313" key="12">
    <source>
        <dbReference type="Proteomes" id="UP000007264"/>
    </source>
</evidence>
<dbReference type="SMART" id="SM00483">
    <property type="entry name" value="POLXc"/>
    <property type="match status" value="1"/>
</dbReference>
<feature type="region of interest" description="Disordered" evidence="9">
    <location>
        <begin position="54"/>
        <end position="84"/>
    </location>
</feature>
<reference evidence="11 12" key="1">
    <citation type="journal article" date="2012" name="Genome Biol.">
        <title>The genome of the polar eukaryotic microalga coccomyxa subellipsoidea reveals traits of cold adaptation.</title>
        <authorList>
            <person name="Blanc G."/>
            <person name="Agarkova I."/>
            <person name="Grimwood J."/>
            <person name="Kuo A."/>
            <person name="Brueggeman A."/>
            <person name="Dunigan D."/>
            <person name="Gurnon J."/>
            <person name="Ladunga I."/>
            <person name="Lindquist E."/>
            <person name="Lucas S."/>
            <person name="Pangilinan J."/>
            <person name="Proschold T."/>
            <person name="Salamov A."/>
            <person name="Schmutz J."/>
            <person name="Weeks D."/>
            <person name="Yamada T."/>
            <person name="Claverie J.M."/>
            <person name="Grigoriev I."/>
            <person name="Van Etten J."/>
            <person name="Lomsadze A."/>
            <person name="Borodovsky M."/>
        </authorList>
    </citation>
    <scope>NUCLEOTIDE SEQUENCE [LARGE SCALE GENOMIC DNA]</scope>
    <source>
        <strain evidence="11 12">C-169</strain>
    </source>
</reference>
<keyword evidence="5" id="KW-0548">Nucleotidyltransferase</keyword>
<feature type="region of interest" description="Disordered" evidence="9">
    <location>
        <begin position="620"/>
        <end position="702"/>
    </location>
</feature>
<dbReference type="PANTHER" id="PTHR11276">
    <property type="entry name" value="DNA POLYMERASE TYPE-X FAMILY MEMBER"/>
    <property type="match status" value="1"/>
</dbReference>
<gene>
    <name evidence="11" type="ORF">COCSUDRAFT_60646</name>
</gene>
<dbReference type="GO" id="GO:0046872">
    <property type="term" value="F:metal ion binding"/>
    <property type="evidence" value="ECO:0007669"/>
    <property type="project" value="UniProtKB-KW"/>
</dbReference>
<dbReference type="InterPro" id="IPR028207">
    <property type="entry name" value="DNA_pol_B_palm_palm"/>
</dbReference>
<dbReference type="GO" id="GO:0005634">
    <property type="term" value="C:nucleus"/>
    <property type="evidence" value="ECO:0007669"/>
    <property type="project" value="UniProtKB-SubCell"/>
</dbReference>
<feature type="compositionally biased region" description="Basic and acidic residues" evidence="9">
    <location>
        <begin position="60"/>
        <end position="81"/>
    </location>
</feature>
<dbReference type="SUPFAM" id="SSF81585">
    <property type="entry name" value="PsbU/PolX domain-like"/>
    <property type="match status" value="1"/>
</dbReference>
<dbReference type="PRINTS" id="PR00869">
    <property type="entry name" value="DNAPOLX"/>
</dbReference>
<keyword evidence="12" id="KW-1185">Reference proteome</keyword>
<dbReference type="PANTHER" id="PTHR11276:SF28">
    <property type="entry name" value="DNA POLYMERASE LAMBDA"/>
    <property type="match status" value="1"/>
</dbReference>
<dbReference type="STRING" id="574566.I0YI01"/>
<evidence type="ECO:0000256" key="8">
    <source>
        <dbReference type="ARBA" id="ARBA00023242"/>
    </source>
</evidence>
<keyword evidence="6" id="KW-0235">DNA replication</keyword>
<dbReference type="InterPro" id="IPR002054">
    <property type="entry name" value="DNA-dir_DNA_pol_X"/>
</dbReference>
<evidence type="ECO:0000256" key="1">
    <source>
        <dbReference type="ARBA" id="ARBA00004123"/>
    </source>
</evidence>
<dbReference type="AlphaFoldDB" id="I0YI01"/>
<protein>
    <recommendedName>
        <fullName evidence="10">BRCT domain-containing protein</fullName>
    </recommendedName>
</protein>
<feature type="compositionally biased region" description="Basic and acidic residues" evidence="9">
    <location>
        <begin position="125"/>
        <end position="135"/>
    </location>
</feature>
<feature type="region of interest" description="Disordered" evidence="9">
    <location>
        <begin position="102"/>
        <end position="167"/>
    </location>
</feature>
<feature type="domain" description="BRCT" evidence="10">
    <location>
        <begin position="1"/>
        <end position="42"/>
    </location>
</feature>
<dbReference type="InterPro" id="IPR022312">
    <property type="entry name" value="DNA_pol_X"/>
</dbReference>
<keyword evidence="4" id="KW-0808">Transferase</keyword>
<evidence type="ECO:0000256" key="2">
    <source>
        <dbReference type="ARBA" id="ARBA00008323"/>
    </source>
</evidence>
<keyword evidence="8" id="KW-0539">Nucleus</keyword>
<evidence type="ECO:0000256" key="5">
    <source>
        <dbReference type="ARBA" id="ARBA00022695"/>
    </source>
</evidence>
<evidence type="ECO:0000256" key="7">
    <source>
        <dbReference type="ARBA" id="ARBA00022723"/>
    </source>
</evidence>
<feature type="compositionally biased region" description="Pro residues" evidence="9">
    <location>
        <begin position="658"/>
        <end position="674"/>
    </location>
</feature>
<dbReference type="InterPro" id="IPR043519">
    <property type="entry name" value="NT_sf"/>
</dbReference>
<dbReference type="PROSITE" id="PS50172">
    <property type="entry name" value="BRCT"/>
    <property type="match status" value="1"/>
</dbReference>
<dbReference type="Pfam" id="PF14792">
    <property type="entry name" value="DNA_pol_B_palm"/>
    <property type="match status" value="1"/>
</dbReference>
<dbReference type="GO" id="GO:0003677">
    <property type="term" value="F:DNA binding"/>
    <property type="evidence" value="ECO:0007669"/>
    <property type="project" value="InterPro"/>
</dbReference>
<dbReference type="GO" id="GO:0006303">
    <property type="term" value="P:double-strand break repair via nonhomologous end joining"/>
    <property type="evidence" value="ECO:0007669"/>
    <property type="project" value="TreeGrafter"/>
</dbReference>
<comment type="subcellular location">
    <subcellularLocation>
        <location evidence="1">Nucleus</location>
    </subcellularLocation>
</comment>
<dbReference type="GO" id="GO:0003887">
    <property type="term" value="F:DNA-directed DNA polymerase activity"/>
    <property type="evidence" value="ECO:0007669"/>
    <property type="project" value="InterPro"/>
</dbReference>
<name>I0YI01_COCSC</name>
<keyword evidence="7" id="KW-0479">Metal-binding</keyword>
<dbReference type="Gene3D" id="3.30.460.10">
    <property type="entry name" value="Beta Polymerase, domain 2"/>
    <property type="match status" value="1"/>
</dbReference>
<dbReference type="EMBL" id="AGSI01000029">
    <property type="protein sequence ID" value="EIE18020.1"/>
    <property type="molecule type" value="Genomic_DNA"/>
</dbReference>
<dbReference type="Proteomes" id="UP000007264">
    <property type="component" value="Unassembled WGS sequence"/>
</dbReference>
<evidence type="ECO:0000313" key="11">
    <source>
        <dbReference type="EMBL" id="EIE18020.1"/>
    </source>
</evidence>
<dbReference type="GeneID" id="17035968"/>
<dbReference type="KEGG" id="csl:COCSUDRAFT_60646"/>
<keyword evidence="3" id="KW-0237">DNA synthesis</keyword>
<comment type="similarity">
    <text evidence="2">Belongs to the DNA polymerase type-X family.</text>
</comment>
<sequence>MQVSYDGGKLLRLPKEVHFVTPEFVSECLAHGQLQPEREFLIDIVRMAVLATGQQAARNSDSRHGGDLREPSRVHAEHHGGGEMSQDVWEQWQRAGFVPAPAATLNSKHGSKTRDAAPTSYPTSKDVDVTERDQGASDVSKPSLNSKVIAESPGGLVPHMDTSSTVTERGSCGVWDVAYDKSAAEETVRKLGLHWHRQEVESVKHAAADGSGDRSSGPGTTVNGGIPGHNGSQELASFALNNSCAHTACSAKAIQRAIKAVVESTSALVTADDCEKLGIGEKSIEKLQEIFMEVWGTGEATAERWYRDGCRSLEDVQGRSDLSMQQRTGMKYFEDFKQRIPRSEVAAMGATVCDAAEEVLDCSNLPDGDLLFCSVLGSYTRGKPLTGDVDMLIAPPPSCGEIDSRQALHAICKCLQKRGLLLDDMASTAPAARGDGAATFMGVARHATSPCARRVDIKFYPRRVLPFAIMHFTGSGAFSRALRYWARSRANEARRFQPSANGFKLSDYALVPIQSKEPTRQASNYHNAENVAEARKFKDFWRANLGHAAAAVTSFVNVNVINVSGMAECLRLLESLRGSEHPYEDMAHLISEQLRADVYVARVEVERLFTAERYRLHAATRREPFAPQQLQQRQHSQEQRTAGAQRSTREQKNYRPQDYPPPDYRPQDYPPPDYRPLDYRPLSVAGDHTLRIQLDPADRARP</sequence>
<accession>I0YI01</accession>
<dbReference type="OrthoDB" id="205514at2759"/>
<evidence type="ECO:0000256" key="9">
    <source>
        <dbReference type="SAM" id="MobiDB-lite"/>
    </source>
</evidence>
<organism evidence="11 12">
    <name type="scientific">Coccomyxa subellipsoidea (strain C-169)</name>
    <name type="common">Green microalga</name>
    <dbReference type="NCBI Taxonomy" id="574566"/>
    <lineage>
        <taxon>Eukaryota</taxon>
        <taxon>Viridiplantae</taxon>
        <taxon>Chlorophyta</taxon>
        <taxon>core chlorophytes</taxon>
        <taxon>Trebouxiophyceae</taxon>
        <taxon>Trebouxiophyceae incertae sedis</taxon>
        <taxon>Coccomyxaceae</taxon>
        <taxon>Coccomyxa</taxon>
        <taxon>Coccomyxa subellipsoidea</taxon>
    </lineage>
</organism>
<dbReference type="Gene3D" id="1.10.150.20">
    <property type="entry name" value="5' to 3' exonuclease, C-terminal subdomain"/>
    <property type="match status" value="1"/>
</dbReference>
<comment type="caution">
    <text evidence="11">The sequence shown here is derived from an EMBL/GenBank/DDBJ whole genome shotgun (WGS) entry which is preliminary data.</text>
</comment>
<dbReference type="InterPro" id="IPR018944">
    <property type="entry name" value="DNA_pol_lambd_fingers_domain"/>
</dbReference>
<evidence type="ECO:0000256" key="6">
    <source>
        <dbReference type="ARBA" id="ARBA00022705"/>
    </source>
</evidence>
<dbReference type="FunFam" id="1.10.150.20:FF:000010">
    <property type="entry name" value="DNA polymerase lambda"/>
    <property type="match status" value="1"/>
</dbReference>
<dbReference type="RefSeq" id="XP_005642564.1">
    <property type="nucleotide sequence ID" value="XM_005642507.1"/>
</dbReference>
<dbReference type="eggNOG" id="KOG2534">
    <property type="taxonomic scope" value="Eukaryota"/>
</dbReference>
<dbReference type="SUPFAM" id="SSF81301">
    <property type="entry name" value="Nucleotidyltransferase"/>
    <property type="match status" value="1"/>
</dbReference>
<dbReference type="InterPro" id="IPR001357">
    <property type="entry name" value="BRCT_dom"/>
</dbReference>